<dbReference type="WBParaSite" id="Pan_g10982.t1">
    <property type="protein sequence ID" value="Pan_g10982.t1"/>
    <property type="gene ID" value="Pan_g10982"/>
</dbReference>
<protein>
    <recommendedName>
        <fullName evidence="7">sn-1-specific diacylglycerol lipase ABHD11</fullName>
        <ecNumber evidence="3">3.1.1.116</ecNumber>
    </recommendedName>
    <alternativeName>
        <fullName evidence="4">Alpha/beta hydrolase domain-containing protein 11</fullName>
    </alternativeName>
</protein>
<dbReference type="PANTHER" id="PTHR46118">
    <property type="entry name" value="PROTEIN ABHD11"/>
    <property type="match status" value="1"/>
</dbReference>
<evidence type="ECO:0000256" key="1">
    <source>
        <dbReference type="ARBA" id="ARBA00008645"/>
    </source>
</evidence>
<evidence type="ECO:0000313" key="13">
    <source>
        <dbReference type="Proteomes" id="UP000492821"/>
    </source>
</evidence>
<dbReference type="InterPro" id="IPR000073">
    <property type="entry name" value="AB_hydrolase_1"/>
</dbReference>
<comment type="catalytic activity">
    <reaction evidence="11">
        <text>1-octadecanoyl-2-(5Z,8Z,11Z,14Z-eicosatetraenoyl)-sn-glycerol + H2O = 2-(5Z,8Z,11Z,14Z-eicosatetraenoyl)-glycerol + octadecanoate + H(+)</text>
        <dbReference type="Rhea" id="RHEA:38507"/>
        <dbReference type="ChEBI" id="CHEBI:15377"/>
        <dbReference type="ChEBI" id="CHEBI:15378"/>
        <dbReference type="ChEBI" id="CHEBI:25629"/>
        <dbReference type="ChEBI" id="CHEBI:52392"/>
        <dbReference type="ChEBI" id="CHEBI:75728"/>
    </reaction>
</comment>
<evidence type="ECO:0000256" key="7">
    <source>
        <dbReference type="ARBA" id="ARBA00044064"/>
    </source>
</evidence>
<evidence type="ECO:0000256" key="4">
    <source>
        <dbReference type="ARBA" id="ARBA00042703"/>
    </source>
</evidence>
<reference evidence="14" key="2">
    <citation type="submission" date="2020-10" db="UniProtKB">
        <authorList>
            <consortium name="WormBaseParasite"/>
        </authorList>
    </citation>
    <scope>IDENTIFICATION</scope>
</reference>
<dbReference type="InterPro" id="IPR029058">
    <property type="entry name" value="AB_hydrolase_fold"/>
</dbReference>
<evidence type="ECO:0000256" key="8">
    <source>
        <dbReference type="ARBA" id="ARBA00048283"/>
    </source>
</evidence>
<dbReference type="SUPFAM" id="SSF53474">
    <property type="entry name" value="alpha/beta-Hydrolases"/>
    <property type="match status" value="1"/>
</dbReference>
<dbReference type="AlphaFoldDB" id="A0A7E4UPR4"/>
<accession>A0A7E4UPR4</accession>
<dbReference type="EC" id="3.1.1.116" evidence="3"/>
<comment type="catalytic activity">
    <reaction evidence="10">
        <text>1-octadecanoyl-2-(9Z-octadecenoyl)-sn-glycerol + H2O = 2-(9Z-octadecenoyl)-glycerol + octadecanoate + H(+)</text>
        <dbReference type="Rhea" id="RHEA:77103"/>
        <dbReference type="ChEBI" id="CHEBI:15377"/>
        <dbReference type="ChEBI" id="CHEBI:15378"/>
        <dbReference type="ChEBI" id="CHEBI:25629"/>
        <dbReference type="ChEBI" id="CHEBI:73990"/>
        <dbReference type="ChEBI" id="CHEBI:75468"/>
    </reaction>
</comment>
<evidence type="ECO:0000256" key="6">
    <source>
        <dbReference type="ARBA" id="ARBA00043742"/>
    </source>
</evidence>
<proteinExistence type="inferred from homology"/>
<comment type="catalytic activity">
    <reaction evidence="5">
        <text>a 1,2-diacyl-sn-glycerol + H2O = a 2-acylglycerol + a fatty acid + H(+)</text>
        <dbReference type="Rhea" id="RHEA:33275"/>
        <dbReference type="ChEBI" id="CHEBI:15377"/>
        <dbReference type="ChEBI" id="CHEBI:15378"/>
        <dbReference type="ChEBI" id="CHEBI:17389"/>
        <dbReference type="ChEBI" id="CHEBI:17815"/>
        <dbReference type="ChEBI" id="CHEBI:28868"/>
        <dbReference type="EC" id="3.1.1.116"/>
    </reaction>
</comment>
<reference evidence="13" key="1">
    <citation type="journal article" date="2013" name="Genetics">
        <title>The draft genome and transcriptome of Panagrellus redivivus are shaped by the harsh demands of a free-living lifestyle.</title>
        <authorList>
            <person name="Srinivasan J."/>
            <person name="Dillman A.R."/>
            <person name="Macchietto M.G."/>
            <person name="Heikkinen L."/>
            <person name="Lakso M."/>
            <person name="Fracchia K.M."/>
            <person name="Antoshechkin I."/>
            <person name="Mortazavi A."/>
            <person name="Wong G."/>
            <person name="Sternberg P.W."/>
        </authorList>
    </citation>
    <scope>NUCLEOTIDE SEQUENCE [LARGE SCALE GENOMIC DNA]</scope>
    <source>
        <strain evidence="13">MT8872</strain>
    </source>
</reference>
<evidence type="ECO:0000256" key="11">
    <source>
        <dbReference type="ARBA" id="ARBA00048919"/>
    </source>
</evidence>
<keyword evidence="2" id="KW-0378">Hydrolase</keyword>
<organism evidence="13 14">
    <name type="scientific">Panagrellus redivivus</name>
    <name type="common">Microworm</name>
    <dbReference type="NCBI Taxonomy" id="6233"/>
    <lineage>
        <taxon>Eukaryota</taxon>
        <taxon>Metazoa</taxon>
        <taxon>Ecdysozoa</taxon>
        <taxon>Nematoda</taxon>
        <taxon>Chromadorea</taxon>
        <taxon>Rhabditida</taxon>
        <taxon>Tylenchina</taxon>
        <taxon>Panagrolaimomorpha</taxon>
        <taxon>Panagrolaimoidea</taxon>
        <taxon>Panagrolaimidae</taxon>
        <taxon>Panagrellus</taxon>
    </lineage>
</organism>
<evidence type="ECO:0000313" key="14">
    <source>
        <dbReference type="WBParaSite" id="Pan_g10982.t1"/>
    </source>
</evidence>
<dbReference type="GO" id="GO:0005739">
    <property type="term" value="C:mitochondrion"/>
    <property type="evidence" value="ECO:0007669"/>
    <property type="project" value="TreeGrafter"/>
</dbReference>
<comment type="catalytic activity">
    <reaction evidence="8">
        <text>1-octadecanoyl-2-(4Z,7Z,10Z,13Z,16Z,19Z-docosahexaenoyl)-sn-glycerol + H2O = 2-(4Z,7Z,10Z,13Z,16Z,19Z-docosahexaenoyl)-glycerol + octadecanoate + H(+)</text>
        <dbReference type="Rhea" id="RHEA:77107"/>
        <dbReference type="ChEBI" id="CHEBI:15377"/>
        <dbReference type="ChEBI" id="CHEBI:15378"/>
        <dbReference type="ChEBI" id="CHEBI:25629"/>
        <dbReference type="ChEBI" id="CHEBI:77129"/>
        <dbReference type="ChEBI" id="CHEBI:186738"/>
    </reaction>
</comment>
<dbReference type="Gene3D" id="3.40.50.1820">
    <property type="entry name" value="alpha/beta hydrolase"/>
    <property type="match status" value="1"/>
</dbReference>
<evidence type="ECO:0000256" key="10">
    <source>
        <dbReference type="ARBA" id="ARBA00048513"/>
    </source>
</evidence>
<comment type="catalytic activity">
    <reaction evidence="9">
        <text>1,2-didecanoylglycerol + H2O = decanoylglycerol + decanoate + H(+)</text>
        <dbReference type="Rhea" id="RHEA:48596"/>
        <dbReference type="ChEBI" id="CHEBI:11152"/>
        <dbReference type="ChEBI" id="CHEBI:15377"/>
        <dbReference type="ChEBI" id="CHEBI:15378"/>
        <dbReference type="ChEBI" id="CHEBI:27689"/>
        <dbReference type="ChEBI" id="CHEBI:90605"/>
    </reaction>
</comment>
<dbReference type="Pfam" id="PF00561">
    <property type="entry name" value="Abhydrolase_1"/>
    <property type="match status" value="1"/>
</dbReference>
<evidence type="ECO:0000256" key="5">
    <source>
        <dbReference type="ARBA" id="ARBA00043667"/>
    </source>
</evidence>
<keyword evidence="13" id="KW-1185">Reference proteome</keyword>
<comment type="catalytic activity">
    <reaction evidence="6">
        <text>a 1,3-diacyl-sn-glycerol + H2O = a 1-acyl-sn-glycerol + a fatty acid + H(+)</text>
        <dbReference type="Rhea" id="RHEA:38503"/>
        <dbReference type="ChEBI" id="CHEBI:15377"/>
        <dbReference type="ChEBI" id="CHEBI:15378"/>
        <dbReference type="ChEBI" id="CHEBI:28868"/>
        <dbReference type="ChEBI" id="CHEBI:64683"/>
        <dbReference type="ChEBI" id="CHEBI:77272"/>
    </reaction>
</comment>
<feature type="domain" description="AB hydrolase-1" evidence="12">
    <location>
        <begin position="51"/>
        <end position="291"/>
    </location>
</feature>
<evidence type="ECO:0000256" key="9">
    <source>
        <dbReference type="ARBA" id="ARBA00048504"/>
    </source>
</evidence>
<dbReference type="GO" id="GO:0052689">
    <property type="term" value="F:carboxylic ester hydrolase activity"/>
    <property type="evidence" value="ECO:0007669"/>
    <property type="project" value="TreeGrafter"/>
</dbReference>
<comment type="similarity">
    <text evidence="1">Belongs to the AB hydrolase superfamily.</text>
</comment>
<evidence type="ECO:0000256" key="2">
    <source>
        <dbReference type="ARBA" id="ARBA00022801"/>
    </source>
</evidence>
<evidence type="ECO:0000259" key="12">
    <source>
        <dbReference type="Pfam" id="PF00561"/>
    </source>
</evidence>
<evidence type="ECO:0000256" key="3">
    <source>
        <dbReference type="ARBA" id="ARBA00026104"/>
    </source>
</evidence>
<dbReference type="PANTHER" id="PTHR46118:SF4">
    <property type="entry name" value="PROTEIN ABHD11"/>
    <property type="match status" value="1"/>
</dbReference>
<sequence>MLTSRVYAFGTRKSCIRALSSSSLNPPDTSDIIPVPLAFNHFGKPTDRHHPPLIIGHGLFGHKSNWNAIAKRLQHRLGNQVFAVDMRNHGESPHVPEMSFPDMAADLAYFIESVVTPATGFDKVHLLGHSMGGKAACLLALDPNHARHLKSVIVEDISPVSASRNIHFRHYIHNMKKVNLKQPRRKVGEDLAHIVTNPSVRAFLLTNLVPVGDHKEEFRWKMNLDAIENHVEDVMRFTINEGNFLGPSMFIYGEESGYLQREDFKAIRRLFPTVRFQEISKAGHWLHAEKPEPFMDAVVDFIKHVDHRP</sequence>
<name>A0A7E4UPR4_PANRE</name>
<dbReference type="Proteomes" id="UP000492821">
    <property type="component" value="Unassembled WGS sequence"/>
</dbReference>